<evidence type="ECO:0000313" key="17">
    <source>
        <dbReference type="Proteomes" id="UP000233757"/>
    </source>
</evidence>
<reference evidence="6 24" key="10">
    <citation type="submission" date="2019-11" db="EMBL/GenBank/DDBJ databases">
        <title>Multidrug-resistant Acinetobacter baumannii moving toward extensively drug-resistant over fifteen years in South of Brazil.</title>
        <authorList>
            <person name="Fedrigo N.H."/>
            <person name="Cerdeira L."/>
            <person name="Fuga B."/>
            <person name="Marini P.V.B."/>
            <person name="Shinohara D.R."/>
            <person name="Carrara-Marroni F.E."/>
            <person name="Lincopan N."/>
            <person name="Tognim M.C.B."/>
        </authorList>
    </citation>
    <scope>NUCLEOTIDE SEQUENCE [LARGE SCALE GENOMIC DNA]</scope>
    <source>
        <strain evidence="6 24">Ac576</strain>
    </source>
</reference>
<dbReference type="EMBL" id="JAAGTY010000026">
    <property type="protein sequence ID" value="NDW42769.1"/>
    <property type="molecule type" value="Genomic_DNA"/>
</dbReference>
<evidence type="ECO:0000256" key="1">
    <source>
        <dbReference type="SAM" id="SignalP"/>
    </source>
</evidence>
<dbReference type="EMBL" id="VMAF01000015">
    <property type="protein sequence ID" value="MDR8431768.1"/>
    <property type="molecule type" value="Genomic_DNA"/>
</dbReference>
<comment type="caution">
    <text evidence="13">The sequence shown here is derived from an EMBL/GenBank/DDBJ whole genome shotgun (WGS) entry which is preliminary data.</text>
</comment>
<dbReference type="EMBL" id="WIOC01000047">
    <property type="protein sequence ID" value="MQR51575.1"/>
    <property type="molecule type" value="Genomic_DNA"/>
</dbReference>
<dbReference type="NCBIfam" id="TIGR02001">
    <property type="entry name" value="gcw_chp"/>
    <property type="match status" value="1"/>
</dbReference>
<feature type="signal peptide" evidence="1">
    <location>
        <begin position="1"/>
        <end position="28"/>
    </location>
</feature>
<evidence type="ECO:0000313" key="10">
    <source>
        <dbReference type="EMBL" id="PQL79906.1"/>
    </source>
</evidence>
<reference evidence="21 22" key="5">
    <citation type="submission" date="2018-10" db="EMBL/GenBank/DDBJ databases">
        <title>GWAS and RNA-Seq identify cryptic mechanisms of antimicrobial resistance in Acinetobacter baumannii.</title>
        <authorList>
            <person name="Sahl J.W."/>
        </authorList>
    </citation>
    <scope>NUCLEOTIDE SEQUENCE [LARGE SCALE GENOMIC DNA]</scope>
    <source>
        <strain evidence="13 22">TG28175</strain>
        <strain evidence="12 21">TG31299</strain>
    </source>
</reference>
<dbReference type="InterPro" id="IPR010239">
    <property type="entry name" value="CHP02001"/>
</dbReference>
<reference evidence="9 18" key="2">
    <citation type="journal article" date="2018" name="J. Antimicrob. Chemother.">
        <title>Phylogenomics of colistin-susceptible and resistant XDR Acinetobacter baumannii.</title>
        <authorList>
            <person name="Mustapha M."/>
            <person name="Li B."/>
            <person name="Pacey M.P."/>
            <person name="Mettus R.T."/>
            <person name="McElheny C.L."/>
            <person name="Ernst R.K."/>
            <person name="Cooper V.S."/>
            <person name="Doi Y."/>
        </authorList>
    </citation>
    <scope>NUCLEOTIDE SEQUENCE [LARGE SCALE GENOMIC DNA]</scope>
    <source>
        <strain evidence="9 18">R20</strain>
    </source>
</reference>
<evidence type="ECO:0000313" key="12">
    <source>
        <dbReference type="EMBL" id="RSP80571.1"/>
    </source>
</evidence>
<dbReference type="Proteomes" id="UP000315888">
    <property type="component" value="Unassembled WGS sequence"/>
</dbReference>
<evidence type="ECO:0000313" key="23">
    <source>
        <dbReference type="Proteomes" id="UP000315888"/>
    </source>
</evidence>
<evidence type="ECO:0000313" key="20">
    <source>
        <dbReference type="Proteomes" id="UP000268239"/>
    </source>
</evidence>
<name>A0A237WDK3_ACIBA</name>
<evidence type="ECO:0000313" key="26">
    <source>
        <dbReference type="Proteomes" id="UP000470018"/>
    </source>
</evidence>
<dbReference type="Proteomes" id="UP000280073">
    <property type="component" value="Unassembled WGS sequence"/>
</dbReference>
<sequence length="275" mass="29485">MGEIKMMKFALKAVTFGVLTAGSTMVMAEDAPSFYGITATGSVAATTDYRFRGITQSSNNPAIQGGFTFSHKSGAYVALWGSSVDFNTPGVSTETDISLGYTNTLKLSDTLAPTYDVGVIRYGYIGSDSKFTNPYNGDTGFDFTEFYGKLTFADSLFKGDALSVGVNYSNDYWGHSDEFWYFNVGYSAPIADTGFTGLASVGYNKLKNKDSLLVVAGGPGEDDSYIDYKVGVNYNILGIVAELDVVGTDISTSGMTDAQKKPYDTGLVFSLTKTF</sequence>
<dbReference type="Pfam" id="PF09694">
    <property type="entry name" value="Gcw_chp"/>
    <property type="match status" value="1"/>
</dbReference>
<evidence type="ECO:0000313" key="15">
    <source>
        <dbReference type="EMBL" id="TPU62769.1"/>
    </source>
</evidence>
<feature type="chain" id="PRO_5015075113" evidence="1">
    <location>
        <begin position="29"/>
        <end position="275"/>
    </location>
</feature>
<dbReference type="Proteomes" id="UP000269597">
    <property type="component" value="Unassembled WGS sequence"/>
</dbReference>
<evidence type="ECO:0000313" key="7">
    <source>
        <dbReference type="EMBL" id="NDW42769.1"/>
    </source>
</evidence>
<dbReference type="EMBL" id="VHGY01000033">
    <property type="protein sequence ID" value="TPU62769.1"/>
    <property type="molecule type" value="Genomic_DNA"/>
</dbReference>
<evidence type="ECO:0000313" key="18">
    <source>
        <dbReference type="Proteomes" id="UP000239276"/>
    </source>
</evidence>
<dbReference type="Proteomes" id="UP000461234">
    <property type="component" value="Unassembled WGS sequence"/>
</dbReference>
<evidence type="ECO:0000313" key="8">
    <source>
        <dbReference type="EMBL" id="PHQ01635.1"/>
    </source>
</evidence>
<dbReference type="Proteomes" id="UP000439424">
    <property type="component" value="Unassembled WGS sequence"/>
</dbReference>
<evidence type="ECO:0000313" key="13">
    <source>
        <dbReference type="EMBL" id="RSR61363.1"/>
    </source>
</evidence>
<dbReference type="OMA" id="VTNDYRF"/>
<dbReference type="Proteomes" id="UP000239276">
    <property type="component" value="Unassembled WGS sequence"/>
</dbReference>
<dbReference type="EMBL" id="RFDI01000243">
    <property type="protein sequence ID" value="RSR61363.1"/>
    <property type="molecule type" value="Genomic_DNA"/>
</dbReference>
<dbReference type="EMBL" id="RFBY01000005">
    <property type="protein sequence ID" value="RSP80571.1"/>
    <property type="molecule type" value="Genomic_DNA"/>
</dbReference>
<evidence type="ECO:0000313" key="2">
    <source>
        <dbReference type="EMBL" id="EGY2377409.1"/>
    </source>
</evidence>
<dbReference type="EMBL" id="QKWF01000158">
    <property type="protein sequence ID" value="PZM14652.1"/>
    <property type="molecule type" value="Genomic_DNA"/>
</dbReference>
<reference evidence="5 25" key="9">
    <citation type="submission" date="2019-10" db="EMBL/GenBank/DDBJ databases">
        <title>Genetic environment of the oxa23 gene and comparative analysis of carbapenem resistant Acinetobacter baumannii isolates belonging to global clone 1, lineage 2 recovered in a burns hospital outbreak in 2012-2013.</title>
        <authorList>
            <person name="Douraghi M."/>
            <person name="Aris P."/>
            <person name="Kenyon J."/>
            <person name="Hamidian M."/>
        </authorList>
    </citation>
    <scope>NUCLEOTIDE SEQUENCE [LARGE SCALE GENOMIC DNA]</scope>
    <source>
        <strain evidence="5 25">ABS103</strain>
    </source>
</reference>
<evidence type="ECO:0000313" key="6">
    <source>
        <dbReference type="EMBL" id="MVM93050.1"/>
    </source>
</evidence>
<evidence type="ECO:0000313" key="3">
    <source>
        <dbReference type="EMBL" id="MDR8262325.1"/>
    </source>
</evidence>
<reference evidence="8 16" key="1">
    <citation type="submission" date="2017-09" db="EMBL/GenBank/DDBJ databases">
        <title>Draft genome of Acinetobacter baumannii strain I43, a mercury resistant bacteria.</title>
        <authorList>
            <person name="Siqueira K.A."/>
            <person name="Mello I.S."/>
            <person name="Mendes T.A."/>
            <person name="Soares M.A."/>
        </authorList>
    </citation>
    <scope>NUCLEOTIDE SEQUENCE [LARGE SCALE GENOMIC DNA]</scope>
    <source>
        <strain evidence="8 16">I43</strain>
    </source>
</reference>
<reference evidence="15 23" key="7">
    <citation type="submission" date="2019-06" db="EMBL/GenBank/DDBJ databases">
        <title>A Diverse Panel of Clinical Acinetobacter baumannii for Research Use.</title>
        <authorList>
            <person name="Mcgann P."/>
            <person name="Snesrud E."/>
            <person name="Galac M.R."/>
        </authorList>
    </citation>
    <scope>NUCLEOTIDE SEQUENCE [LARGE SCALE GENOMIC DNA]</scope>
    <source>
        <strain evidence="15 23">MRSN14237</strain>
    </source>
</reference>
<dbReference type="RefSeq" id="WP_001985635.1">
    <property type="nucleotide sequence ID" value="NZ_UCOO02000003.1"/>
</dbReference>
<protein>
    <submittedName>
        <fullName evidence="13">Uncharacterized protein</fullName>
    </submittedName>
</protein>
<dbReference type="EMBL" id="RXLU01000013">
    <property type="protein sequence ID" value="RTQ84296.1"/>
    <property type="molecule type" value="Genomic_DNA"/>
</dbReference>
<evidence type="ECO:0000313" key="21">
    <source>
        <dbReference type="Proteomes" id="UP000269597"/>
    </source>
</evidence>
<organism evidence="13 22">
    <name type="scientific">Acinetobacter baumannii</name>
    <dbReference type="NCBI Taxonomy" id="470"/>
    <lineage>
        <taxon>Bacteria</taxon>
        <taxon>Pseudomonadati</taxon>
        <taxon>Pseudomonadota</taxon>
        <taxon>Gammaproteobacteria</taxon>
        <taxon>Moraxellales</taxon>
        <taxon>Moraxellaceae</taxon>
        <taxon>Acinetobacter</taxon>
        <taxon>Acinetobacter calcoaceticus/baumannii complex</taxon>
    </lineage>
</organism>
<reference evidence="14 20" key="6">
    <citation type="submission" date="2018-12" db="EMBL/GenBank/DDBJ databases">
        <title>Draft Genome Sequences Human Pathogenic Acinetobacter baumannii Strains.</title>
        <authorList>
            <person name="Madhi M."/>
            <person name="Ronco T."/>
            <person name="Olsen R.H."/>
            <person name="Hassani A."/>
        </authorList>
    </citation>
    <scope>NUCLEOTIDE SEQUENCE [LARGE SCALE GENOMIC DNA]</scope>
    <source>
        <strain evidence="14 20">AB3</strain>
    </source>
</reference>
<dbReference type="EMBL" id="VMBB01000034">
    <property type="protein sequence ID" value="MDR8262325.1"/>
    <property type="molecule type" value="Genomic_DNA"/>
</dbReference>
<dbReference type="EMBL" id="WPIP01000154">
    <property type="protein sequence ID" value="MVM93050.1"/>
    <property type="molecule type" value="Genomic_DNA"/>
</dbReference>
<dbReference type="EMBL" id="NXDV01000015">
    <property type="protein sequence ID" value="PHQ01635.1"/>
    <property type="molecule type" value="Genomic_DNA"/>
</dbReference>
<dbReference type="Proteomes" id="UP000470018">
    <property type="component" value="Unassembled WGS sequence"/>
</dbReference>
<reference evidence="7 26" key="11">
    <citation type="submission" date="2020-02" db="EMBL/GenBank/DDBJ databases">
        <title>Whole genome shot-gun sequencing of clinical Carbapenem resistant A. baumannii.</title>
        <authorList>
            <person name="Veeraraghavan B."/>
            <person name="Mathur P."/>
            <person name="Vijayakumar S."/>
            <person name="Vasudevan K."/>
            <person name="Lincy M."/>
            <person name="Kirubananthan A."/>
        </authorList>
    </citation>
    <scope>NUCLEOTIDE SEQUENCE [LARGE SCALE GENOMIC DNA]</scope>
    <source>
        <strain evidence="7 26">SP816</strain>
    </source>
</reference>
<dbReference type="Proteomes" id="UP000248662">
    <property type="component" value="Unassembled WGS sequence"/>
</dbReference>
<gene>
    <name evidence="9" type="ORF">C5U34_03745</name>
    <name evidence="8" type="ORF">CPI82_16560</name>
    <name evidence="10" type="ORF">CV954_018780</name>
    <name evidence="11" type="ORF">DOL94_14095</name>
    <name evidence="13" type="ORF">EA686_06155</name>
    <name evidence="12" type="ORF">EA722_02710</name>
    <name evidence="14" type="ORF">EJ062_02570</name>
    <name evidence="5" type="ORF">F2P40_19990</name>
    <name evidence="15" type="ORF">FJU42_12860</name>
    <name evidence="4" type="ORF">FPK63_11855</name>
    <name evidence="3" type="ORF">FPK87_17900</name>
    <name evidence="7" type="ORF">G3N53_16975</name>
    <name evidence="6" type="ORF">GNY86_16075</name>
    <name evidence="2" type="ORF">JHZ39_001779</name>
</gene>
<evidence type="ECO:0000313" key="9">
    <source>
        <dbReference type="EMBL" id="PQH54978.1"/>
    </source>
</evidence>
<dbReference type="Proteomes" id="UP000223291">
    <property type="component" value="Unassembled WGS sequence"/>
</dbReference>
<reference evidence="10 17" key="3">
    <citation type="submission" date="2018-02" db="EMBL/GenBank/DDBJ databases">
        <title>Acinetobacter baumanii whole genome sequence.</title>
        <authorList>
            <person name="Qasim Z.J."/>
        </authorList>
    </citation>
    <scope>NUCLEOTIDE SEQUENCE [LARGE SCALE GENOMIC DNA]</scope>
    <source>
        <strain evidence="10 17">ZQ8</strain>
    </source>
</reference>
<dbReference type="EMBL" id="AAYLMQ010000017">
    <property type="protein sequence ID" value="EGY2377409.1"/>
    <property type="molecule type" value="Genomic_DNA"/>
</dbReference>
<evidence type="ECO:0000313" key="24">
    <source>
        <dbReference type="Proteomes" id="UP000439424"/>
    </source>
</evidence>
<reference evidence="2" key="12">
    <citation type="submission" date="2020-12" db="EMBL/GenBank/DDBJ databases">
        <authorList>
            <consortium name="Clinical and Environmental Microbiology Branch: Whole genome sequencing antimicrobial resistance pathogens in the healthcare setting"/>
        </authorList>
    </citation>
    <scope>NUCLEOTIDE SEQUENCE</scope>
    <source>
        <strain evidence="2">2018HL-00813</strain>
    </source>
</reference>
<evidence type="ECO:0000313" key="16">
    <source>
        <dbReference type="Proteomes" id="UP000223291"/>
    </source>
</evidence>
<dbReference type="EMBL" id="PHJU02000043">
    <property type="protein sequence ID" value="PQL79906.1"/>
    <property type="molecule type" value="Genomic_DNA"/>
</dbReference>
<dbReference type="AlphaFoldDB" id="A0A237WDK3"/>
<evidence type="ECO:0000313" key="19">
    <source>
        <dbReference type="Proteomes" id="UP000248662"/>
    </source>
</evidence>
<dbReference type="Proteomes" id="UP000233757">
    <property type="component" value="Unassembled WGS sequence"/>
</dbReference>
<evidence type="ECO:0000313" key="5">
    <source>
        <dbReference type="EMBL" id="MQR51575.1"/>
    </source>
</evidence>
<evidence type="ECO:0000313" key="22">
    <source>
        <dbReference type="Proteomes" id="UP000280073"/>
    </source>
</evidence>
<evidence type="ECO:0000313" key="25">
    <source>
        <dbReference type="Proteomes" id="UP000461234"/>
    </source>
</evidence>
<reference evidence="11 19" key="4">
    <citation type="submission" date="2018-06" db="EMBL/GenBank/DDBJ databases">
        <title>Carbapenemase-producing Acinetobacter spp. from environmental sources in an hospital from French Polynesia.</title>
        <authorList>
            <person name="Bonnin R.A."/>
            <person name="Levy M."/>
            <person name="Cuzon G."/>
            <person name="Dortet L."/>
            <person name="Naas T."/>
        </authorList>
    </citation>
    <scope>NUCLEOTIDE SEQUENCE [LARGE SCALE GENOMIC DNA]</scope>
    <source>
        <strain evidence="11 19">R10</strain>
    </source>
</reference>
<keyword evidence="1" id="KW-0732">Signal</keyword>
<reference evidence="3" key="8">
    <citation type="submission" date="2019-07" db="EMBL/GenBank/DDBJ databases">
        <title>Biological characteristics of mucoid Acinetobacter baumannii from a general hospital in China.</title>
        <authorList>
            <person name="Hua X."/>
            <person name="Yu Y."/>
        </authorList>
    </citation>
    <scope>NUCLEOTIDE SEQUENCE</scope>
    <source>
        <strain evidence="3">N41</strain>
        <strain evidence="4">N8</strain>
    </source>
</reference>
<dbReference type="Proteomes" id="UP000268239">
    <property type="component" value="Unassembled WGS sequence"/>
</dbReference>
<proteinExistence type="predicted"/>
<dbReference type="OrthoDB" id="9793561at2"/>
<evidence type="ECO:0000313" key="4">
    <source>
        <dbReference type="EMBL" id="MDR8431768.1"/>
    </source>
</evidence>
<evidence type="ECO:0000313" key="11">
    <source>
        <dbReference type="EMBL" id="PZM14652.1"/>
    </source>
</evidence>
<dbReference type="EMBL" id="PUDN01000008">
    <property type="protein sequence ID" value="PQH54978.1"/>
    <property type="molecule type" value="Genomic_DNA"/>
</dbReference>
<evidence type="ECO:0000313" key="14">
    <source>
        <dbReference type="EMBL" id="RTQ84296.1"/>
    </source>
</evidence>
<accession>A0A237WDK3</accession>